<evidence type="ECO:0000256" key="1">
    <source>
        <dbReference type="SAM" id="MobiDB-lite"/>
    </source>
</evidence>
<dbReference type="Proteomes" id="UP000269221">
    <property type="component" value="Unassembled WGS sequence"/>
</dbReference>
<dbReference type="EMBL" id="QRBI01000104">
    <property type="protein sequence ID" value="RMC14920.1"/>
    <property type="molecule type" value="Genomic_DNA"/>
</dbReference>
<dbReference type="OrthoDB" id="10519178at2759"/>
<evidence type="ECO:0000313" key="3">
    <source>
        <dbReference type="Proteomes" id="UP000269221"/>
    </source>
</evidence>
<dbReference type="AlphaFoldDB" id="A0A3M0KVW6"/>
<organism evidence="2 3">
    <name type="scientific">Hirundo rustica rustica</name>
    <dbReference type="NCBI Taxonomy" id="333673"/>
    <lineage>
        <taxon>Eukaryota</taxon>
        <taxon>Metazoa</taxon>
        <taxon>Chordata</taxon>
        <taxon>Craniata</taxon>
        <taxon>Vertebrata</taxon>
        <taxon>Euteleostomi</taxon>
        <taxon>Archelosauria</taxon>
        <taxon>Archosauria</taxon>
        <taxon>Dinosauria</taxon>
        <taxon>Saurischia</taxon>
        <taxon>Theropoda</taxon>
        <taxon>Coelurosauria</taxon>
        <taxon>Aves</taxon>
        <taxon>Neognathae</taxon>
        <taxon>Neoaves</taxon>
        <taxon>Telluraves</taxon>
        <taxon>Australaves</taxon>
        <taxon>Passeriformes</taxon>
        <taxon>Sylvioidea</taxon>
        <taxon>Hirundinidae</taxon>
        <taxon>Hirundo</taxon>
    </lineage>
</organism>
<proteinExistence type="predicted"/>
<sequence length="234" mass="25006">MNSATTPCSLLKSEDDGELSAAGEPLEGGDAVQRELHRLEALNPMKFHKARCKVLHLGWGDPQYLCRVEDELRGGGGLRAGPEENLGMLDGLLDMSCHCAHAAQVARRALGCIQSLMGSRAMEGILLLCSALPELALQVFQLVSCEEVLPIKVVWNVYPGAPTYNSQRIPLAIAAHTGGTQSSLCSRTFPVLAACAPERISLIASSTGCFQSPGTSPDFHDFKDHGAWLGSYTS</sequence>
<evidence type="ECO:0000313" key="2">
    <source>
        <dbReference type="EMBL" id="RMC14920.1"/>
    </source>
</evidence>
<name>A0A3M0KVW6_HIRRU</name>
<reference evidence="2 3" key="1">
    <citation type="submission" date="2018-07" db="EMBL/GenBank/DDBJ databases">
        <title>A high quality draft genome assembly of the barn swallow (H. rustica rustica).</title>
        <authorList>
            <person name="Formenti G."/>
            <person name="Chiara M."/>
            <person name="Poveda L."/>
            <person name="Francoijs K.-J."/>
            <person name="Bonisoli-Alquati A."/>
            <person name="Canova L."/>
            <person name="Gianfranceschi L."/>
            <person name="Horner D.S."/>
            <person name="Saino N."/>
        </authorList>
    </citation>
    <scope>NUCLEOTIDE SEQUENCE [LARGE SCALE GENOMIC DNA]</scope>
    <source>
        <strain evidence="2">Chelidonia</strain>
        <tissue evidence="2">Blood</tissue>
    </source>
</reference>
<accession>A0A3M0KVW6</accession>
<feature type="region of interest" description="Disordered" evidence="1">
    <location>
        <begin position="1"/>
        <end position="25"/>
    </location>
</feature>
<keyword evidence="3" id="KW-1185">Reference proteome</keyword>
<gene>
    <name evidence="2" type="ORF">DUI87_07097</name>
</gene>
<comment type="caution">
    <text evidence="2">The sequence shown here is derived from an EMBL/GenBank/DDBJ whole genome shotgun (WGS) entry which is preliminary data.</text>
</comment>
<protein>
    <submittedName>
        <fullName evidence="2">Uncharacterized protein</fullName>
    </submittedName>
</protein>